<gene>
    <name evidence="2" type="ORF">B0293_39430</name>
    <name evidence="1" type="ORF">C791_7031</name>
</gene>
<proteinExistence type="predicted"/>
<reference evidence="1 3" key="1">
    <citation type="submission" date="2012-10" db="EMBL/GenBank/DDBJ databases">
        <title>Genome assembly of Amycolatopsis azurea DSM 43854.</title>
        <authorList>
            <person name="Khatri I."/>
            <person name="Kaur I."/>
            <person name="Subramanian S."/>
            <person name="Mayilraj S."/>
        </authorList>
    </citation>
    <scope>NUCLEOTIDE SEQUENCE [LARGE SCALE GENOMIC DNA]</scope>
    <source>
        <strain evidence="1 3">DSM 43854</strain>
    </source>
</reference>
<comment type="caution">
    <text evidence="1">The sequence shown here is derived from an EMBL/GenBank/DDBJ whole genome shotgun (WGS) entry which is preliminary data.</text>
</comment>
<evidence type="ECO:0000313" key="3">
    <source>
        <dbReference type="Proteomes" id="UP000014137"/>
    </source>
</evidence>
<evidence type="ECO:0000313" key="2">
    <source>
        <dbReference type="EMBL" id="OOC01091.1"/>
    </source>
</evidence>
<dbReference type="RefSeq" id="WP_005165022.1">
    <property type="nucleotide sequence ID" value="NZ_ANMG01000070.1"/>
</dbReference>
<evidence type="ECO:0000313" key="1">
    <source>
        <dbReference type="EMBL" id="EMD23641.1"/>
    </source>
</evidence>
<dbReference type="Proteomes" id="UP000188551">
    <property type="component" value="Unassembled WGS sequence"/>
</dbReference>
<reference evidence="2 4" key="2">
    <citation type="submission" date="2017-02" db="EMBL/GenBank/DDBJ databases">
        <title>Amycolatopsis azurea DSM 43854 draft genome.</title>
        <authorList>
            <person name="Mayilraj S."/>
        </authorList>
    </citation>
    <scope>NUCLEOTIDE SEQUENCE [LARGE SCALE GENOMIC DNA]</scope>
    <source>
        <strain evidence="2 4">DSM 43854</strain>
    </source>
</reference>
<sequence length="83" mass="9442">MKRADANALAELGVYEREFPEHRALASNRRSRAETLDYAVWFRRRTVELTQEVAEGDDLGELLRLVTWFGAQTPRGSGAYLDA</sequence>
<dbReference type="AlphaFoldDB" id="M2QAA7"/>
<dbReference type="EMBL" id="MUXN01000031">
    <property type="protein sequence ID" value="OOC01091.1"/>
    <property type="molecule type" value="Genomic_DNA"/>
</dbReference>
<keyword evidence="4" id="KW-1185">Reference proteome</keyword>
<accession>M2QAA7</accession>
<protein>
    <submittedName>
        <fullName evidence="1">Uncharacterized protein</fullName>
    </submittedName>
</protein>
<name>M2QAA7_9PSEU</name>
<dbReference type="Proteomes" id="UP000014137">
    <property type="component" value="Unassembled WGS sequence"/>
</dbReference>
<dbReference type="PATRIC" id="fig|1238180.3.peg.6635"/>
<evidence type="ECO:0000313" key="4">
    <source>
        <dbReference type="Proteomes" id="UP000188551"/>
    </source>
</evidence>
<dbReference type="EMBL" id="ANMG01000070">
    <property type="protein sequence ID" value="EMD23641.1"/>
    <property type="molecule type" value="Genomic_DNA"/>
</dbReference>
<organism evidence="1 3">
    <name type="scientific">Amycolatopsis azurea DSM 43854</name>
    <dbReference type="NCBI Taxonomy" id="1238180"/>
    <lineage>
        <taxon>Bacteria</taxon>
        <taxon>Bacillati</taxon>
        <taxon>Actinomycetota</taxon>
        <taxon>Actinomycetes</taxon>
        <taxon>Pseudonocardiales</taxon>
        <taxon>Pseudonocardiaceae</taxon>
        <taxon>Amycolatopsis</taxon>
    </lineage>
</organism>